<gene>
    <name evidence="2" type="ORF">D7003_18640</name>
</gene>
<dbReference type="PANTHER" id="PTHR22916">
    <property type="entry name" value="GLYCOSYLTRANSFERASE"/>
    <property type="match status" value="1"/>
</dbReference>
<name>A0A3N0BLF3_9MICC</name>
<dbReference type="InterPro" id="IPR029044">
    <property type="entry name" value="Nucleotide-diphossugar_trans"/>
</dbReference>
<dbReference type="GO" id="GO:0016758">
    <property type="term" value="F:hexosyltransferase activity"/>
    <property type="evidence" value="ECO:0007669"/>
    <property type="project" value="UniProtKB-ARBA"/>
</dbReference>
<dbReference type="EMBL" id="RBED01000141">
    <property type="protein sequence ID" value="RNL49471.1"/>
    <property type="molecule type" value="Genomic_DNA"/>
</dbReference>
<evidence type="ECO:0000259" key="1">
    <source>
        <dbReference type="Pfam" id="PF00535"/>
    </source>
</evidence>
<keyword evidence="2" id="KW-0808">Transferase</keyword>
<dbReference type="CDD" id="cd00761">
    <property type="entry name" value="Glyco_tranf_GTA_type"/>
    <property type="match status" value="1"/>
</dbReference>
<protein>
    <submittedName>
        <fullName evidence="2">Glycosyltransferase family 2 protein</fullName>
    </submittedName>
</protein>
<dbReference type="InterPro" id="IPR001173">
    <property type="entry name" value="Glyco_trans_2-like"/>
</dbReference>
<feature type="domain" description="Glycosyltransferase 2-like" evidence="1">
    <location>
        <begin position="210"/>
        <end position="350"/>
    </location>
</feature>
<proteinExistence type="predicted"/>
<dbReference type="Pfam" id="PF00535">
    <property type="entry name" value="Glycos_transf_2"/>
    <property type="match status" value="1"/>
</dbReference>
<reference evidence="2 3" key="1">
    <citation type="submission" date="2018-10" db="EMBL/GenBank/DDBJ databases">
        <title>Genome sequencing of Arthrobacter oryzae TNB02.</title>
        <authorList>
            <person name="Cho Y.-J."/>
            <person name="Cho A."/>
            <person name="Kim O.-S."/>
        </authorList>
    </citation>
    <scope>NUCLEOTIDE SEQUENCE [LARGE SCALE GENOMIC DNA]</scope>
    <source>
        <strain evidence="2 3">TNB02</strain>
    </source>
</reference>
<organism evidence="2 3">
    <name type="scientific">Arthrobacter oryzae</name>
    <dbReference type="NCBI Taxonomy" id="409290"/>
    <lineage>
        <taxon>Bacteria</taxon>
        <taxon>Bacillati</taxon>
        <taxon>Actinomycetota</taxon>
        <taxon>Actinomycetes</taxon>
        <taxon>Micrococcales</taxon>
        <taxon>Micrococcaceae</taxon>
        <taxon>Arthrobacter</taxon>
    </lineage>
</organism>
<keyword evidence="3" id="KW-1185">Reference proteome</keyword>
<dbReference type="Gene3D" id="3.90.550.10">
    <property type="entry name" value="Spore Coat Polysaccharide Biosynthesis Protein SpsA, Chain A"/>
    <property type="match status" value="1"/>
</dbReference>
<sequence>MKPKSLSTDFRSLEEGFSALAESELRSLALQTRSQTIRDYLSREITGGLHDFEQFVEAMRSETPRAIVRPRTAALLAQIVTGQRLDPNDLRDALAIFEQLFHHYNDSFLNTEEKILYTDLLDRVGRADMVVSTVDSLRIAEHAPAEALVLVANAALTSEGVGTESWLSALNSLLAVDELAPLNLAPGTAPVLDRLESTNAAASIDGPLVTVIVPTWNPGPWLWTAVRSLTQQTYANLQILVMDDRSSPQFTPQLERLLAMDSRIQVITSPENRGTYASRNAAVRDYAHGDYVTIQDDDDWSHPQRIERQVKFSQSRGLAVGMARAARVTEDLRFVRRSATFIRRGYPTTLISRTTFSELGFWDPVRRNSDFEFIRRVRRSKKPTGDLGQAPLMLQRHREGSLSSSEVWEGYSDQPRRWQNWLAAEWHERSASAGKRIYMGTGLGLQRPYPAPVGLTRSAHSNTPTRIDALIISDCGHGSPTEPKTLALADALLAEGKTVGLLHIDGLRPLADTVSTEMAALTRQPGVFILSWGDETATDVAHIVDSGSLLLCDTVQSKIFAREAVVYDPRDSIQKAACRLLHIDSPEFICHA</sequence>
<accession>A0A3N0BLF3</accession>
<dbReference type="OrthoDB" id="8549922at2"/>
<evidence type="ECO:0000313" key="3">
    <source>
        <dbReference type="Proteomes" id="UP000273807"/>
    </source>
</evidence>
<dbReference type="SUPFAM" id="SSF53448">
    <property type="entry name" value="Nucleotide-diphospho-sugar transferases"/>
    <property type="match status" value="1"/>
</dbReference>
<dbReference type="PANTHER" id="PTHR22916:SF3">
    <property type="entry name" value="UDP-GLCNAC:BETAGAL BETA-1,3-N-ACETYLGLUCOSAMINYLTRANSFERASE-LIKE PROTEIN 1"/>
    <property type="match status" value="1"/>
</dbReference>
<dbReference type="AlphaFoldDB" id="A0A3N0BLF3"/>
<dbReference type="Proteomes" id="UP000273807">
    <property type="component" value="Unassembled WGS sequence"/>
</dbReference>
<dbReference type="RefSeq" id="WP_123256908.1">
    <property type="nucleotide sequence ID" value="NZ_RBED01000141.1"/>
</dbReference>
<comment type="caution">
    <text evidence="2">The sequence shown here is derived from an EMBL/GenBank/DDBJ whole genome shotgun (WGS) entry which is preliminary data.</text>
</comment>
<evidence type="ECO:0000313" key="2">
    <source>
        <dbReference type="EMBL" id="RNL49471.1"/>
    </source>
</evidence>